<dbReference type="AlphaFoldDB" id="A0A0S7YHJ2"/>
<evidence type="ECO:0000313" key="3">
    <source>
        <dbReference type="Proteomes" id="UP000051012"/>
    </source>
</evidence>
<keyword evidence="1" id="KW-0732">Signal</keyword>
<gene>
    <name evidence="2" type="ORF">AMJ52_03405</name>
</gene>
<evidence type="ECO:0000256" key="1">
    <source>
        <dbReference type="SAM" id="SignalP"/>
    </source>
</evidence>
<organism evidence="2 3">
    <name type="scientific">candidate division TA06 bacterium DG_78</name>
    <dbReference type="NCBI Taxonomy" id="1703772"/>
    <lineage>
        <taxon>Bacteria</taxon>
        <taxon>Bacteria division TA06</taxon>
    </lineage>
</organism>
<accession>A0A0S7YHJ2</accession>
<reference evidence="2 3" key="1">
    <citation type="journal article" date="2015" name="Microbiome">
        <title>Genomic resolution of linkages in carbon, nitrogen, and sulfur cycling among widespread estuary sediment bacteria.</title>
        <authorList>
            <person name="Baker B.J."/>
            <person name="Lazar C.S."/>
            <person name="Teske A.P."/>
            <person name="Dick G.J."/>
        </authorList>
    </citation>
    <scope>NUCLEOTIDE SEQUENCE [LARGE SCALE GENOMIC DNA]</scope>
    <source>
        <strain evidence="2">DG_78</strain>
    </source>
</reference>
<name>A0A0S7YHJ2_UNCT6</name>
<protein>
    <submittedName>
        <fullName evidence="2">Uncharacterized protein</fullName>
    </submittedName>
</protein>
<feature type="signal peptide" evidence="1">
    <location>
        <begin position="1"/>
        <end position="24"/>
    </location>
</feature>
<comment type="caution">
    <text evidence="2">The sequence shown here is derived from an EMBL/GenBank/DDBJ whole genome shotgun (WGS) entry which is preliminary data.</text>
</comment>
<evidence type="ECO:0000313" key="2">
    <source>
        <dbReference type="EMBL" id="KPJ73580.1"/>
    </source>
</evidence>
<dbReference type="Proteomes" id="UP000051012">
    <property type="component" value="Unassembled WGS sequence"/>
</dbReference>
<sequence length="288" mass="32732">MRSNAGKVFVIGCLFIFMSSVVCKKDETNGTDGNGTSSSPFTIDHLSSILSQIPAEWIDSVQVKIKLHYAHTSHGGQLTTGLERIENDDSDYNVAIGNSHLPNESGAFCIFDGQESETYITPDLYWETGDGMNMTRAVFNNNPTINVSMWCWCCQLIDYSQQEVQAYLDSISVLESEFPNVTFIYMTGNAQATGAEGYNRYLRNEQIRQYCEDHDKFLFDFADLDSWWYDSNTDSWEQATYSYSSHTVPVEHSHFNGDEAGHTTYESCEQKGRAVWWMMARLAGWEED</sequence>
<dbReference type="EMBL" id="LJNI01000031">
    <property type="protein sequence ID" value="KPJ73580.1"/>
    <property type="molecule type" value="Genomic_DNA"/>
</dbReference>
<feature type="chain" id="PRO_5006640626" evidence="1">
    <location>
        <begin position="25"/>
        <end position="288"/>
    </location>
</feature>
<proteinExistence type="predicted"/>